<comment type="similarity">
    <text evidence="2">Belongs to the RRP17 family.</text>
</comment>
<comment type="caution">
    <text evidence="5">The sequence shown here is derived from an EMBL/GenBank/DDBJ whole genome shotgun (WGS) entry which is preliminary data.</text>
</comment>
<dbReference type="InterPro" id="IPR019186">
    <property type="entry name" value="Nucleolar_protein_12"/>
</dbReference>
<evidence type="ECO:0000256" key="2">
    <source>
        <dbReference type="ARBA" id="ARBA00007175"/>
    </source>
</evidence>
<evidence type="ECO:0000256" key="4">
    <source>
        <dbReference type="ARBA" id="ARBA00023242"/>
    </source>
</evidence>
<dbReference type="GO" id="GO:0019843">
    <property type="term" value="F:rRNA binding"/>
    <property type="evidence" value="ECO:0007669"/>
    <property type="project" value="TreeGrafter"/>
</dbReference>
<dbReference type="GeneID" id="19894207"/>
<dbReference type="AlphaFoldDB" id="M7NWH0"/>
<proteinExistence type="inferred from homology"/>
<evidence type="ECO:0000256" key="1">
    <source>
        <dbReference type="ARBA" id="ARBA00004604"/>
    </source>
</evidence>
<sequence length="115" mass="14048">MKKKKRKIEIIFDVQARWEYLTGFHKRKLERKKKVEEFMKKQEKNKRLRINKNVKEKKNIGIQKYIKSASLITQENAIQNLQDFNVRDENKNINIWQNKYDDQNYTTVTITEDLS</sequence>
<dbReference type="Proteomes" id="UP000011958">
    <property type="component" value="Unassembled WGS sequence"/>
</dbReference>
<name>M7NWH0_PNEMU</name>
<evidence type="ECO:0000313" key="5">
    <source>
        <dbReference type="EMBL" id="EMR11496.1"/>
    </source>
</evidence>
<evidence type="ECO:0000256" key="3">
    <source>
        <dbReference type="ARBA" id="ARBA00023054"/>
    </source>
</evidence>
<organism evidence="5 6">
    <name type="scientific">Pneumocystis murina (strain B123)</name>
    <name type="common">Mouse pneumocystis pneumonia agent</name>
    <name type="synonym">Pneumocystis carinii f. sp. muris</name>
    <dbReference type="NCBI Taxonomy" id="1069680"/>
    <lineage>
        <taxon>Eukaryota</taxon>
        <taxon>Fungi</taxon>
        <taxon>Dikarya</taxon>
        <taxon>Ascomycota</taxon>
        <taxon>Taphrinomycotina</taxon>
        <taxon>Pneumocystomycetes</taxon>
        <taxon>Pneumocystaceae</taxon>
        <taxon>Pneumocystis</taxon>
    </lineage>
</organism>
<protein>
    <recommendedName>
        <fullName evidence="7">Nucleolar protein 12</fullName>
    </recommendedName>
</protein>
<keyword evidence="3" id="KW-0175">Coiled coil</keyword>
<keyword evidence="4" id="KW-0539">Nucleus</keyword>
<dbReference type="VEuPathDB" id="FungiDB:PNEG_00509"/>
<evidence type="ECO:0000313" key="6">
    <source>
        <dbReference type="Proteomes" id="UP000011958"/>
    </source>
</evidence>
<dbReference type="OrthoDB" id="551633at2759"/>
<reference evidence="6" key="1">
    <citation type="journal article" date="2016" name="Nat. Commun.">
        <title>Genome analysis of three Pneumocystis species reveals adaptation mechanisms to life exclusively in mammalian hosts.</title>
        <authorList>
            <person name="Ma L."/>
            <person name="Chen Z."/>
            <person name="Huang D.W."/>
            <person name="Kutty G."/>
            <person name="Ishihara M."/>
            <person name="Wang H."/>
            <person name="Abouelleil A."/>
            <person name="Bishop L."/>
            <person name="Davey E."/>
            <person name="Deng R."/>
            <person name="Deng X."/>
            <person name="Fan L."/>
            <person name="Fantoni G."/>
            <person name="Fitzgerald M."/>
            <person name="Gogineni E."/>
            <person name="Goldberg J.M."/>
            <person name="Handley G."/>
            <person name="Hu X."/>
            <person name="Huber C."/>
            <person name="Jiao X."/>
            <person name="Jones K."/>
            <person name="Levin J.Z."/>
            <person name="Liu Y."/>
            <person name="Macdonald P."/>
            <person name="Melnikov A."/>
            <person name="Raley C."/>
            <person name="Sassi M."/>
            <person name="Sherman B.T."/>
            <person name="Song X."/>
            <person name="Sykes S."/>
            <person name="Tran B."/>
            <person name="Walsh L."/>
            <person name="Xia Y."/>
            <person name="Yang J."/>
            <person name="Young S."/>
            <person name="Zeng Q."/>
            <person name="Zheng X."/>
            <person name="Stephens R."/>
            <person name="Nusbaum C."/>
            <person name="Birren B.W."/>
            <person name="Azadi P."/>
            <person name="Lempicki R.A."/>
            <person name="Cuomo C.A."/>
            <person name="Kovacs J.A."/>
        </authorList>
    </citation>
    <scope>NUCLEOTIDE SEQUENCE [LARGE SCALE GENOMIC DNA]</scope>
    <source>
        <strain evidence="6">B123</strain>
    </source>
</reference>
<keyword evidence="6" id="KW-1185">Reference proteome</keyword>
<dbReference type="HOGENOM" id="CLU_2110019_0_0_1"/>
<dbReference type="PANTHER" id="PTHR14577:SF0">
    <property type="entry name" value="NUCLEOLAR PROTEIN 12"/>
    <property type="match status" value="1"/>
</dbReference>
<evidence type="ECO:0008006" key="7">
    <source>
        <dbReference type="Google" id="ProtNLM"/>
    </source>
</evidence>
<dbReference type="GO" id="GO:0005730">
    <property type="term" value="C:nucleolus"/>
    <property type="evidence" value="ECO:0007669"/>
    <property type="project" value="UniProtKB-SubCell"/>
</dbReference>
<gene>
    <name evidence="5" type="ORF">PNEG_00509</name>
</gene>
<dbReference type="PANTHER" id="PTHR14577">
    <property type="entry name" value="NUCLEOLAR PROTEIN 12"/>
    <property type="match status" value="1"/>
</dbReference>
<dbReference type="Pfam" id="PF09805">
    <property type="entry name" value="Nop25"/>
    <property type="match status" value="1"/>
</dbReference>
<dbReference type="EMBL" id="AFWA02000001">
    <property type="protein sequence ID" value="EMR11496.1"/>
    <property type="molecule type" value="Genomic_DNA"/>
</dbReference>
<dbReference type="STRING" id="1069680.M7NWH0"/>
<comment type="subcellular location">
    <subcellularLocation>
        <location evidence="1">Nucleus</location>
        <location evidence="1">Nucleolus</location>
    </subcellularLocation>
</comment>
<dbReference type="RefSeq" id="XP_007872397.1">
    <property type="nucleotide sequence ID" value="XM_007874206.1"/>
</dbReference>
<dbReference type="eggNOG" id="KOG4709">
    <property type="taxonomic scope" value="Eukaryota"/>
</dbReference>
<accession>M7NWH0</accession>